<reference evidence="1 2" key="1">
    <citation type="submission" date="2014-04" db="EMBL/GenBank/DDBJ databases">
        <authorList>
            <consortium name="DOE Joint Genome Institute"/>
            <person name="Kuo A."/>
            <person name="Girlanda M."/>
            <person name="Perotto S."/>
            <person name="Kohler A."/>
            <person name="Nagy L.G."/>
            <person name="Floudas D."/>
            <person name="Copeland A."/>
            <person name="Barry K.W."/>
            <person name="Cichocki N."/>
            <person name="Veneault-Fourrey C."/>
            <person name="LaButti K."/>
            <person name="Lindquist E.A."/>
            <person name="Lipzen A."/>
            <person name="Lundell T."/>
            <person name="Morin E."/>
            <person name="Murat C."/>
            <person name="Sun H."/>
            <person name="Tunlid A."/>
            <person name="Henrissat B."/>
            <person name="Grigoriev I.V."/>
            <person name="Hibbett D.S."/>
            <person name="Martin F."/>
            <person name="Nordberg H.P."/>
            <person name="Cantor M.N."/>
            <person name="Hua S.X."/>
        </authorList>
    </citation>
    <scope>NUCLEOTIDE SEQUENCE [LARGE SCALE GENOMIC DNA]</scope>
    <source>
        <strain evidence="1 2">MUT 4182</strain>
    </source>
</reference>
<dbReference type="Proteomes" id="UP000054248">
    <property type="component" value="Unassembled WGS sequence"/>
</dbReference>
<accession>A0A0C3LJ96</accession>
<proteinExistence type="predicted"/>
<keyword evidence="2" id="KW-1185">Reference proteome</keyword>
<organism evidence="1 2">
    <name type="scientific">Tulasnella calospora MUT 4182</name>
    <dbReference type="NCBI Taxonomy" id="1051891"/>
    <lineage>
        <taxon>Eukaryota</taxon>
        <taxon>Fungi</taxon>
        <taxon>Dikarya</taxon>
        <taxon>Basidiomycota</taxon>
        <taxon>Agaricomycotina</taxon>
        <taxon>Agaricomycetes</taxon>
        <taxon>Cantharellales</taxon>
        <taxon>Tulasnellaceae</taxon>
        <taxon>Tulasnella</taxon>
    </lineage>
</organism>
<evidence type="ECO:0000313" key="1">
    <source>
        <dbReference type="EMBL" id="KIO21477.1"/>
    </source>
</evidence>
<dbReference type="EMBL" id="KN823137">
    <property type="protein sequence ID" value="KIO21477.1"/>
    <property type="molecule type" value="Genomic_DNA"/>
</dbReference>
<protein>
    <submittedName>
        <fullName evidence="1">Uncharacterized protein</fullName>
    </submittedName>
</protein>
<gene>
    <name evidence="1" type="ORF">M407DRAFT_245458</name>
</gene>
<sequence>MLVERSSLAHAKTTPPEHFVRTIAAMPASVSGPGMSPVASASQTASFETIGKSITITTWNRMLAR</sequence>
<reference evidence="2" key="2">
    <citation type="submission" date="2015-01" db="EMBL/GenBank/DDBJ databases">
        <title>Evolutionary Origins and Diversification of the Mycorrhizal Mutualists.</title>
        <authorList>
            <consortium name="DOE Joint Genome Institute"/>
            <consortium name="Mycorrhizal Genomics Consortium"/>
            <person name="Kohler A."/>
            <person name="Kuo A."/>
            <person name="Nagy L.G."/>
            <person name="Floudas D."/>
            <person name="Copeland A."/>
            <person name="Barry K.W."/>
            <person name="Cichocki N."/>
            <person name="Veneault-Fourrey C."/>
            <person name="LaButti K."/>
            <person name="Lindquist E.A."/>
            <person name="Lipzen A."/>
            <person name="Lundell T."/>
            <person name="Morin E."/>
            <person name="Murat C."/>
            <person name="Riley R."/>
            <person name="Ohm R."/>
            <person name="Sun H."/>
            <person name="Tunlid A."/>
            <person name="Henrissat B."/>
            <person name="Grigoriev I.V."/>
            <person name="Hibbett D.S."/>
            <person name="Martin F."/>
        </authorList>
    </citation>
    <scope>NUCLEOTIDE SEQUENCE [LARGE SCALE GENOMIC DNA]</scope>
    <source>
        <strain evidence="2">MUT 4182</strain>
    </source>
</reference>
<name>A0A0C3LJ96_9AGAM</name>
<dbReference type="AlphaFoldDB" id="A0A0C3LJ96"/>
<dbReference type="HOGENOM" id="CLU_2851369_0_0_1"/>
<evidence type="ECO:0000313" key="2">
    <source>
        <dbReference type="Proteomes" id="UP000054248"/>
    </source>
</evidence>